<gene>
    <name evidence="1" type="ORF">MNOR_LOCUS24682</name>
</gene>
<evidence type="ECO:0000313" key="1">
    <source>
        <dbReference type="EMBL" id="CAL4124647.1"/>
    </source>
</evidence>
<dbReference type="AlphaFoldDB" id="A0AAV2RH96"/>
<accession>A0AAV2RH96</accession>
<reference evidence="1 2" key="1">
    <citation type="submission" date="2024-05" db="EMBL/GenBank/DDBJ databases">
        <authorList>
            <person name="Wallberg A."/>
        </authorList>
    </citation>
    <scope>NUCLEOTIDE SEQUENCE [LARGE SCALE GENOMIC DNA]</scope>
</reference>
<dbReference type="EMBL" id="CAXKWB010022835">
    <property type="protein sequence ID" value="CAL4124647.1"/>
    <property type="molecule type" value="Genomic_DNA"/>
</dbReference>
<protein>
    <submittedName>
        <fullName evidence="1">Uncharacterized protein</fullName>
    </submittedName>
</protein>
<dbReference type="Proteomes" id="UP001497623">
    <property type="component" value="Unassembled WGS sequence"/>
</dbReference>
<name>A0AAV2RH96_MEGNR</name>
<feature type="non-terminal residue" evidence="1">
    <location>
        <position position="112"/>
    </location>
</feature>
<evidence type="ECO:0000313" key="2">
    <source>
        <dbReference type="Proteomes" id="UP001497623"/>
    </source>
</evidence>
<organism evidence="1 2">
    <name type="scientific">Meganyctiphanes norvegica</name>
    <name type="common">Northern krill</name>
    <name type="synonym">Thysanopoda norvegica</name>
    <dbReference type="NCBI Taxonomy" id="48144"/>
    <lineage>
        <taxon>Eukaryota</taxon>
        <taxon>Metazoa</taxon>
        <taxon>Ecdysozoa</taxon>
        <taxon>Arthropoda</taxon>
        <taxon>Crustacea</taxon>
        <taxon>Multicrustacea</taxon>
        <taxon>Malacostraca</taxon>
        <taxon>Eumalacostraca</taxon>
        <taxon>Eucarida</taxon>
        <taxon>Euphausiacea</taxon>
        <taxon>Euphausiidae</taxon>
        <taxon>Meganyctiphanes</taxon>
    </lineage>
</organism>
<keyword evidence="2" id="KW-1185">Reference proteome</keyword>
<sequence>MAIIENEQMQSYRNIHVGLAQSFYLFLTIPKNVLGDIISKYRPTYIMYKKNNTHSLHGRAAHCPNSAIFNINSSTLIKCWYIYEINHEPCQYIENKCREGPMETSYYLFFIT</sequence>
<proteinExistence type="predicted"/>
<comment type="caution">
    <text evidence="1">The sequence shown here is derived from an EMBL/GenBank/DDBJ whole genome shotgun (WGS) entry which is preliminary data.</text>
</comment>